<feature type="domain" description="RmlD-like substrate binding" evidence="1">
    <location>
        <begin position="61"/>
        <end position="140"/>
    </location>
</feature>
<dbReference type="OrthoDB" id="9803892at2"/>
<accession>A0A437LYP9</accession>
<comment type="caution">
    <text evidence="2">The sequence shown here is derived from an EMBL/GenBank/DDBJ whole genome shotgun (WGS) entry which is preliminary data.</text>
</comment>
<evidence type="ECO:0000259" key="1">
    <source>
        <dbReference type="Pfam" id="PF04321"/>
    </source>
</evidence>
<dbReference type="Gene3D" id="3.40.50.720">
    <property type="entry name" value="NAD(P)-binding Rossmann-like Domain"/>
    <property type="match status" value="1"/>
</dbReference>
<keyword evidence="3" id="KW-1185">Reference proteome</keyword>
<dbReference type="RefSeq" id="WP_127745776.1">
    <property type="nucleotide sequence ID" value="NZ_SACN01000003.1"/>
</dbReference>
<sequence>MKALIGHSGYVGTTLLGQQPFDALFRSTNIADLAGGSYELAICTAAPAQRWIAERDPEADLANIDRIADAVTSIEADRFILISTVDVYGVSASMSEADEPAPSSAYGRNRLHLENRVRAHFPDALIVRLPGLVGPGLRKNAIFDFRNDNALHLIDARAVLQFYPMVNLSADLATAQAAGLKLVNFAVEPVSLAEVAKACGRDFDNQVEGKTPANYDMRSDHAAAFGGTGPYLYSKRESLLAVRAYAQSEPTSAAIA</sequence>
<dbReference type="Proteomes" id="UP000282971">
    <property type="component" value="Unassembled WGS sequence"/>
</dbReference>
<protein>
    <submittedName>
        <fullName evidence="2">NAD(P)-dependent oxidoreductase</fullName>
    </submittedName>
</protein>
<proteinExistence type="predicted"/>
<evidence type="ECO:0000313" key="2">
    <source>
        <dbReference type="EMBL" id="RVT90517.1"/>
    </source>
</evidence>
<dbReference type="InterPro" id="IPR036291">
    <property type="entry name" value="NAD(P)-bd_dom_sf"/>
</dbReference>
<dbReference type="EMBL" id="SACN01000003">
    <property type="protein sequence ID" value="RVT90517.1"/>
    <property type="molecule type" value="Genomic_DNA"/>
</dbReference>
<dbReference type="Pfam" id="PF04321">
    <property type="entry name" value="RmlD_sub_bind"/>
    <property type="match status" value="1"/>
</dbReference>
<gene>
    <name evidence="2" type="ORF">EOD43_19930</name>
</gene>
<organism evidence="2 3">
    <name type="scientific">Sphingomonas crocodyli</name>
    <dbReference type="NCBI Taxonomy" id="1979270"/>
    <lineage>
        <taxon>Bacteria</taxon>
        <taxon>Pseudomonadati</taxon>
        <taxon>Pseudomonadota</taxon>
        <taxon>Alphaproteobacteria</taxon>
        <taxon>Sphingomonadales</taxon>
        <taxon>Sphingomonadaceae</taxon>
        <taxon>Sphingomonas</taxon>
    </lineage>
</organism>
<reference evidence="2 3" key="1">
    <citation type="submission" date="2019-01" db="EMBL/GenBank/DDBJ databases">
        <authorList>
            <person name="Chen W.-M."/>
        </authorList>
    </citation>
    <scope>NUCLEOTIDE SEQUENCE [LARGE SCALE GENOMIC DNA]</scope>
    <source>
        <strain evidence="2 3">CCP-7</strain>
    </source>
</reference>
<dbReference type="SUPFAM" id="SSF51735">
    <property type="entry name" value="NAD(P)-binding Rossmann-fold domains"/>
    <property type="match status" value="1"/>
</dbReference>
<evidence type="ECO:0000313" key="3">
    <source>
        <dbReference type="Proteomes" id="UP000282971"/>
    </source>
</evidence>
<dbReference type="AlphaFoldDB" id="A0A437LYP9"/>
<name>A0A437LYP9_9SPHN</name>
<dbReference type="InterPro" id="IPR029903">
    <property type="entry name" value="RmlD-like-bd"/>
</dbReference>